<name>A0A9D2GGR8_9FIRM</name>
<comment type="catalytic activity">
    <reaction evidence="5">
        <text>N(2)-acetyl-L-ornithine + 2-oxoglutarate = N-acetyl-L-glutamate 5-semialdehyde + L-glutamate</text>
        <dbReference type="Rhea" id="RHEA:18049"/>
        <dbReference type="ChEBI" id="CHEBI:16810"/>
        <dbReference type="ChEBI" id="CHEBI:29123"/>
        <dbReference type="ChEBI" id="CHEBI:29985"/>
        <dbReference type="ChEBI" id="CHEBI:57805"/>
        <dbReference type="EC" id="2.6.1.11"/>
    </reaction>
</comment>
<evidence type="ECO:0000256" key="3">
    <source>
        <dbReference type="ARBA" id="ARBA00022679"/>
    </source>
</evidence>
<dbReference type="Proteomes" id="UP000824101">
    <property type="component" value="Unassembled WGS sequence"/>
</dbReference>
<dbReference type="Pfam" id="PF00202">
    <property type="entry name" value="Aminotran_3"/>
    <property type="match status" value="1"/>
</dbReference>
<dbReference type="InterPro" id="IPR015421">
    <property type="entry name" value="PyrdxlP-dep_Trfase_major"/>
</dbReference>
<reference evidence="6" key="1">
    <citation type="journal article" date="2021" name="PeerJ">
        <title>Extensive microbial diversity within the chicken gut microbiome revealed by metagenomics and culture.</title>
        <authorList>
            <person name="Gilroy R."/>
            <person name="Ravi A."/>
            <person name="Getino M."/>
            <person name="Pursley I."/>
            <person name="Horton D.L."/>
            <person name="Alikhan N.F."/>
            <person name="Baker D."/>
            <person name="Gharbi K."/>
            <person name="Hall N."/>
            <person name="Watson M."/>
            <person name="Adriaenssens E.M."/>
            <person name="Foster-Nyarko E."/>
            <person name="Jarju S."/>
            <person name="Secka A."/>
            <person name="Antonio M."/>
            <person name="Oren A."/>
            <person name="Chaudhuri R.R."/>
            <person name="La Ragione R."/>
            <person name="Hildebrand F."/>
            <person name="Pallen M.J."/>
        </authorList>
    </citation>
    <scope>NUCLEOTIDE SEQUENCE</scope>
    <source>
        <strain evidence="6">ChiBcec1-1093</strain>
    </source>
</reference>
<feature type="binding site" evidence="5">
    <location>
        <begin position="107"/>
        <end position="108"/>
    </location>
    <ligand>
        <name>pyridoxal 5'-phosphate</name>
        <dbReference type="ChEBI" id="CHEBI:597326"/>
    </ligand>
</feature>
<protein>
    <recommendedName>
        <fullName evidence="5">Acetylornithine aminotransferase</fullName>
        <shortName evidence="5">ACOAT</shortName>
        <ecNumber evidence="5">2.6.1.11</ecNumber>
    </recommendedName>
</protein>
<dbReference type="NCBIfam" id="NF002325">
    <property type="entry name" value="PRK01278.1"/>
    <property type="match status" value="1"/>
</dbReference>
<keyword evidence="5" id="KW-0963">Cytoplasm</keyword>
<dbReference type="FunFam" id="3.40.640.10:FF:000004">
    <property type="entry name" value="Acetylornithine aminotransferase"/>
    <property type="match status" value="1"/>
</dbReference>
<dbReference type="InterPro" id="IPR049704">
    <property type="entry name" value="Aminotrans_3_PPA_site"/>
</dbReference>
<comment type="similarity">
    <text evidence="5">Belongs to the class-III pyridoxal-phosphate-dependent aminotransferase family. ArgD subfamily.</text>
</comment>
<feature type="binding site" evidence="5">
    <location>
        <position position="140"/>
    </location>
    <ligand>
        <name>pyridoxal 5'-phosphate</name>
        <dbReference type="ChEBI" id="CHEBI:597326"/>
    </ligand>
</feature>
<feature type="modified residue" description="N6-(pyridoxal phosphate)lysine" evidence="5">
    <location>
        <position position="254"/>
    </location>
</feature>
<dbReference type="GO" id="GO:0003992">
    <property type="term" value="F:N2-acetyl-L-ornithine:2-oxoglutarate 5-aminotransferase activity"/>
    <property type="evidence" value="ECO:0007669"/>
    <property type="project" value="UniProtKB-UniRule"/>
</dbReference>
<proteinExistence type="inferred from homology"/>
<comment type="miscellaneous">
    <text evidence="5">May also have succinyldiaminopimelate aminotransferase activity, thus carrying out the corresponding step in lysine biosynthesis.</text>
</comment>
<dbReference type="EC" id="2.6.1.11" evidence="5"/>
<dbReference type="AlphaFoldDB" id="A0A9D2GGR8"/>
<feature type="binding site" evidence="5">
    <location>
        <begin position="225"/>
        <end position="228"/>
    </location>
    <ligand>
        <name>pyridoxal 5'-phosphate</name>
        <dbReference type="ChEBI" id="CHEBI:597326"/>
    </ligand>
</feature>
<dbReference type="InterPro" id="IPR004636">
    <property type="entry name" value="AcOrn/SuccOrn_fam"/>
</dbReference>
<keyword evidence="2 5" id="KW-0028">Amino-acid biosynthesis</keyword>
<dbReference type="NCBIfam" id="TIGR00707">
    <property type="entry name" value="argD"/>
    <property type="match status" value="1"/>
</dbReference>
<dbReference type="InterPro" id="IPR050103">
    <property type="entry name" value="Class-III_PLP-dep_AT"/>
</dbReference>
<dbReference type="Gene3D" id="3.40.640.10">
    <property type="entry name" value="Type I PLP-dependent aspartate aminotransferase-like (Major domain)"/>
    <property type="match status" value="1"/>
</dbReference>
<dbReference type="Gene3D" id="3.90.1150.10">
    <property type="entry name" value="Aspartate Aminotransferase, domain 1"/>
    <property type="match status" value="1"/>
</dbReference>
<evidence type="ECO:0000256" key="4">
    <source>
        <dbReference type="ARBA" id="ARBA00022898"/>
    </source>
</evidence>
<reference evidence="6" key="2">
    <citation type="submission" date="2021-04" db="EMBL/GenBank/DDBJ databases">
        <authorList>
            <person name="Gilroy R."/>
        </authorList>
    </citation>
    <scope>NUCLEOTIDE SEQUENCE</scope>
    <source>
        <strain evidence="6">ChiBcec1-1093</strain>
    </source>
</reference>
<dbReference type="PIRSF" id="PIRSF000521">
    <property type="entry name" value="Transaminase_4ab_Lys_Orn"/>
    <property type="match status" value="1"/>
</dbReference>
<sequence length="398" mass="42988">MTYKELKQEEECYVMPTYGRYPVALDRGKGARLWDVEGKEYIDMASGIGVNCLGYGDKDLVKAISEQAAKLMHVSNLYTTAPMIQTAKTLVLFSGLEGGKVFFANSGAEANEGAIKLARKYSFDRYGEGRNKIITLKNSFHGRTVTTLKATGQDKFHQYFFPFTEGFDYAEAGNLEDLKKKADETACAVMIELIQGEGGVLPLDQNYVRKVEQFCREKDLLLIVDEVQTGIGRTGSLFCFQQYGIRPDVVTMAKGLGGGLPIGAVMAAGNCSSVLGPGTHASTFGGSPTVCAAANAVLAKVNNPIFLEKVRSKGEYLRQNLQAMKTPAIKGVRGMGLMAGIEVEAGKQGEYVNLLLEKGVLALTAGSSAVRLLPPLTITIEEIDEALAVMKEVFGAEQ</sequence>
<evidence type="ECO:0000313" key="6">
    <source>
        <dbReference type="EMBL" id="HIZ78873.1"/>
    </source>
</evidence>
<feature type="binding site" evidence="5">
    <location>
        <position position="282"/>
    </location>
    <ligand>
        <name>N(2)-acetyl-L-ornithine</name>
        <dbReference type="ChEBI" id="CHEBI:57805"/>
    </ligand>
</feature>
<comment type="caution">
    <text evidence="6">The sequence shown here is derived from an EMBL/GenBank/DDBJ whole genome shotgun (WGS) entry which is preliminary data.</text>
</comment>
<feature type="binding site" evidence="5">
    <location>
        <position position="283"/>
    </location>
    <ligand>
        <name>pyridoxal 5'-phosphate</name>
        <dbReference type="ChEBI" id="CHEBI:597326"/>
    </ligand>
</feature>
<evidence type="ECO:0000256" key="2">
    <source>
        <dbReference type="ARBA" id="ARBA00022605"/>
    </source>
</evidence>
<comment type="subunit">
    <text evidence="5">Homodimer.</text>
</comment>
<dbReference type="GO" id="GO:0005737">
    <property type="term" value="C:cytoplasm"/>
    <property type="evidence" value="ECO:0007669"/>
    <property type="project" value="UniProtKB-SubCell"/>
</dbReference>
<dbReference type="PANTHER" id="PTHR11986">
    <property type="entry name" value="AMINOTRANSFERASE CLASS III"/>
    <property type="match status" value="1"/>
</dbReference>
<comment type="subcellular location">
    <subcellularLocation>
        <location evidence="5">Cytoplasm</location>
    </subcellularLocation>
</comment>
<evidence type="ECO:0000313" key="7">
    <source>
        <dbReference type="Proteomes" id="UP000824101"/>
    </source>
</evidence>
<comment type="pathway">
    <text evidence="5">Amino-acid biosynthesis; L-arginine biosynthesis; N(2)-acetyl-L-ornithine from L-glutamate: step 4/4.</text>
</comment>
<dbReference type="InterPro" id="IPR015424">
    <property type="entry name" value="PyrdxlP-dep_Trfase"/>
</dbReference>
<keyword evidence="5" id="KW-0055">Arginine biosynthesis</keyword>
<dbReference type="PANTHER" id="PTHR11986:SF79">
    <property type="entry name" value="ACETYLORNITHINE AMINOTRANSFERASE, MITOCHONDRIAL"/>
    <property type="match status" value="1"/>
</dbReference>
<keyword evidence="4 5" id="KW-0663">Pyridoxal phosphate</keyword>
<keyword evidence="3 5" id="KW-0808">Transferase</keyword>
<dbReference type="InterPro" id="IPR015422">
    <property type="entry name" value="PyrdxlP-dep_Trfase_small"/>
</dbReference>
<evidence type="ECO:0000256" key="1">
    <source>
        <dbReference type="ARBA" id="ARBA00022576"/>
    </source>
</evidence>
<keyword evidence="1 5" id="KW-0032">Aminotransferase</keyword>
<dbReference type="CDD" id="cd00610">
    <property type="entry name" value="OAT_like"/>
    <property type="match status" value="1"/>
</dbReference>
<dbReference type="GO" id="GO:0030170">
    <property type="term" value="F:pyridoxal phosphate binding"/>
    <property type="evidence" value="ECO:0007669"/>
    <property type="project" value="InterPro"/>
</dbReference>
<gene>
    <name evidence="5" type="primary">argD</name>
    <name evidence="6" type="ORF">IAA17_03715</name>
</gene>
<dbReference type="InterPro" id="IPR005814">
    <property type="entry name" value="Aminotrans_3"/>
</dbReference>
<comment type="cofactor">
    <cofactor evidence="5">
        <name>pyridoxal 5'-phosphate</name>
        <dbReference type="ChEBI" id="CHEBI:597326"/>
    </cofactor>
    <text evidence="5">Binds 1 pyridoxal phosphate per subunit.</text>
</comment>
<dbReference type="EMBL" id="DXBC01000054">
    <property type="protein sequence ID" value="HIZ78873.1"/>
    <property type="molecule type" value="Genomic_DNA"/>
</dbReference>
<dbReference type="SUPFAM" id="SSF53383">
    <property type="entry name" value="PLP-dependent transferases"/>
    <property type="match status" value="1"/>
</dbReference>
<organism evidence="6 7">
    <name type="scientific">Candidatus Lachnoclostridium stercorigallinarum</name>
    <dbReference type="NCBI Taxonomy" id="2838634"/>
    <lineage>
        <taxon>Bacteria</taxon>
        <taxon>Bacillati</taxon>
        <taxon>Bacillota</taxon>
        <taxon>Clostridia</taxon>
        <taxon>Lachnospirales</taxon>
        <taxon>Lachnospiraceae</taxon>
    </lineage>
</organism>
<evidence type="ECO:0000256" key="5">
    <source>
        <dbReference type="HAMAP-Rule" id="MF_01107"/>
    </source>
</evidence>
<dbReference type="GO" id="GO:0006526">
    <property type="term" value="P:L-arginine biosynthetic process"/>
    <property type="evidence" value="ECO:0007669"/>
    <property type="project" value="UniProtKB-UniRule"/>
</dbReference>
<dbReference type="GO" id="GO:0042802">
    <property type="term" value="F:identical protein binding"/>
    <property type="evidence" value="ECO:0007669"/>
    <property type="project" value="TreeGrafter"/>
</dbReference>
<dbReference type="HAMAP" id="MF_01107">
    <property type="entry name" value="ArgD_aminotrans_3"/>
    <property type="match status" value="1"/>
</dbReference>
<feature type="binding site" evidence="5">
    <location>
        <position position="143"/>
    </location>
    <ligand>
        <name>N(2)-acetyl-L-ornithine</name>
        <dbReference type="ChEBI" id="CHEBI:57805"/>
    </ligand>
</feature>
<accession>A0A9D2GGR8</accession>
<dbReference type="PROSITE" id="PS00600">
    <property type="entry name" value="AA_TRANSFER_CLASS_3"/>
    <property type="match status" value="1"/>
</dbReference>